<accession>A0A4V2UQR8</accession>
<proteinExistence type="predicted"/>
<evidence type="ECO:0000313" key="3">
    <source>
        <dbReference type="Proteomes" id="UP000295135"/>
    </source>
</evidence>
<evidence type="ECO:0000256" key="1">
    <source>
        <dbReference type="SAM" id="SignalP"/>
    </source>
</evidence>
<protein>
    <submittedName>
        <fullName evidence="2">Dienelactone hydrolase</fullName>
    </submittedName>
</protein>
<name>A0A4V2UQR8_9PROT</name>
<dbReference type="Gene3D" id="3.40.50.1820">
    <property type="entry name" value="alpha/beta hydrolase"/>
    <property type="match status" value="1"/>
</dbReference>
<dbReference type="SUPFAM" id="SSF53474">
    <property type="entry name" value="alpha/beta-Hydrolases"/>
    <property type="match status" value="1"/>
</dbReference>
<dbReference type="Proteomes" id="UP000295135">
    <property type="component" value="Unassembled WGS sequence"/>
</dbReference>
<feature type="chain" id="PRO_5020910868" evidence="1">
    <location>
        <begin position="19"/>
        <end position="244"/>
    </location>
</feature>
<keyword evidence="1" id="KW-0732">Signal</keyword>
<gene>
    <name evidence="2" type="ORF">EDC61_10690</name>
</gene>
<evidence type="ECO:0000313" key="2">
    <source>
        <dbReference type="EMBL" id="TCS72175.1"/>
    </source>
</evidence>
<dbReference type="GO" id="GO:0016787">
    <property type="term" value="F:hydrolase activity"/>
    <property type="evidence" value="ECO:0007669"/>
    <property type="project" value="UniProtKB-KW"/>
</dbReference>
<dbReference type="EMBL" id="SLZY01000006">
    <property type="protein sequence ID" value="TCS72175.1"/>
    <property type="molecule type" value="Genomic_DNA"/>
</dbReference>
<dbReference type="OrthoDB" id="9776279at2"/>
<dbReference type="InterPro" id="IPR029058">
    <property type="entry name" value="AB_hydrolase_fold"/>
</dbReference>
<sequence>MRLITLLFTLFLGLPAAAGQSDYAREKKWADEILPAVLVGDPVWLEGPNRHKFLGLYAEAGNPKAAVIIVHGIGVHPDHGLISPLRQQLAEQGYTTLSLQMPILQADAKNDAYPPLFDEAAQRLDQAAAFLKQKGYRKIALVSHSLGCRMSYRYLSTRPDAPIAAWVAIGNSSLDDYGKLKLPVFDLYGQNDLPAVVENAPRRAAMLKGRAGAVQRQVPGANHFFEGLDANLVEAVRGYLDQAL</sequence>
<dbReference type="AlphaFoldDB" id="A0A4V2UQR8"/>
<organism evidence="2 3">
    <name type="scientific">Sulfuritortus calidifontis</name>
    <dbReference type="NCBI Taxonomy" id="1914471"/>
    <lineage>
        <taxon>Bacteria</taxon>
        <taxon>Pseudomonadati</taxon>
        <taxon>Pseudomonadota</taxon>
        <taxon>Betaproteobacteria</taxon>
        <taxon>Nitrosomonadales</taxon>
        <taxon>Thiobacillaceae</taxon>
        <taxon>Sulfuritortus</taxon>
    </lineage>
</organism>
<reference evidence="2 3" key="1">
    <citation type="submission" date="2019-03" db="EMBL/GenBank/DDBJ databases">
        <title>Genomic Encyclopedia of Type Strains, Phase IV (KMG-IV): sequencing the most valuable type-strain genomes for metagenomic binning, comparative biology and taxonomic classification.</title>
        <authorList>
            <person name="Goeker M."/>
        </authorList>
    </citation>
    <scope>NUCLEOTIDE SEQUENCE [LARGE SCALE GENOMIC DNA]</scope>
    <source>
        <strain evidence="2 3">DSM 103923</strain>
    </source>
</reference>
<dbReference type="InterPro" id="IPR022529">
    <property type="entry name" value="DUF3530"/>
</dbReference>
<feature type="signal peptide" evidence="1">
    <location>
        <begin position="1"/>
        <end position="18"/>
    </location>
</feature>
<dbReference type="RefSeq" id="WP_126463815.1">
    <property type="nucleotide sequence ID" value="NZ_AP018721.1"/>
</dbReference>
<keyword evidence="3" id="KW-1185">Reference proteome</keyword>
<dbReference type="Pfam" id="PF12048">
    <property type="entry name" value="DUF3530"/>
    <property type="match status" value="2"/>
</dbReference>
<keyword evidence="2" id="KW-0378">Hydrolase</keyword>
<comment type="caution">
    <text evidence="2">The sequence shown here is derived from an EMBL/GenBank/DDBJ whole genome shotgun (WGS) entry which is preliminary data.</text>
</comment>